<evidence type="ECO:0000313" key="2">
    <source>
        <dbReference type="Proteomes" id="UP000613177"/>
    </source>
</evidence>
<comment type="caution">
    <text evidence="1">The sequence shown here is derived from an EMBL/GenBank/DDBJ whole genome shotgun (WGS) entry which is preliminary data.</text>
</comment>
<dbReference type="EMBL" id="JAEPRE010000254">
    <property type="protein sequence ID" value="KAG2229656.1"/>
    <property type="molecule type" value="Genomic_DNA"/>
</dbReference>
<organism evidence="1 2">
    <name type="scientific">Thamnidium elegans</name>
    <dbReference type="NCBI Taxonomy" id="101142"/>
    <lineage>
        <taxon>Eukaryota</taxon>
        <taxon>Fungi</taxon>
        <taxon>Fungi incertae sedis</taxon>
        <taxon>Mucoromycota</taxon>
        <taxon>Mucoromycotina</taxon>
        <taxon>Mucoromycetes</taxon>
        <taxon>Mucorales</taxon>
        <taxon>Mucorineae</taxon>
        <taxon>Mucoraceae</taxon>
        <taxon>Thamnidium</taxon>
    </lineage>
</organism>
<proteinExistence type="predicted"/>
<accession>A0A8H7VP46</accession>
<name>A0A8H7VP46_9FUNG</name>
<keyword evidence="2" id="KW-1185">Reference proteome</keyword>
<dbReference type="Proteomes" id="UP000613177">
    <property type="component" value="Unassembled WGS sequence"/>
</dbReference>
<evidence type="ECO:0000313" key="1">
    <source>
        <dbReference type="EMBL" id="KAG2229656.1"/>
    </source>
</evidence>
<gene>
    <name evidence="1" type="ORF">INT48_000617</name>
</gene>
<reference evidence="1" key="1">
    <citation type="submission" date="2021-01" db="EMBL/GenBank/DDBJ databases">
        <title>Metabolic potential, ecology and presence of endohyphal bacteria is reflected in genomic diversity of Mucoromycotina.</title>
        <authorList>
            <person name="Muszewska A."/>
            <person name="Okrasinska A."/>
            <person name="Steczkiewicz K."/>
            <person name="Drgas O."/>
            <person name="Orlowska M."/>
            <person name="Perlinska-Lenart U."/>
            <person name="Aleksandrzak-Piekarczyk T."/>
            <person name="Szatraj K."/>
            <person name="Zielenkiewicz U."/>
            <person name="Pilsyk S."/>
            <person name="Malc E."/>
            <person name="Mieczkowski P."/>
            <person name="Kruszewska J.S."/>
            <person name="Biernat P."/>
            <person name="Pawlowska J."/>
        </authorList>
    </citation>
    <scope>NUCLEOTIDE SEQUENCE</scope>
    <source>
        <strain evidence="1">WA0000018081</strain>
    </source>
</reference>
<dbReference type="AlphaFoldDB" id="A0A8H7VP46"/>
<protein>
    <submittedName>
        <fullName evidence="1">Uncharacterized protein</fullName>
    </submittedName>
</protein>
<sequence length="354" mass="40507">MSMTKEEAVCSVFAFEVTTENAKQCLERLESAGLVPVSLVNGDPSVAFAIGVKKLRSEPWKFKEFTSSLKRKEIEGTKKNLKVRSKYPVLPQSKRAVLDLVKLIMPPQPITGVTDQMFLTELAVFDIIKTYFCDLTFGAERLNDWVGKDGSWGVAKQKRFQNEKVRGRDMNVVKEELRGFTWEDVSNVKEFRKTVRTTSSTTTTIGYARRSNLKAKKELIEKSINLQAKKLIMKCLCESVFASCKSNADEPIYERDGKKNNYCLENIKGDCQDLINFITMSTKYIRLVVIDYAGFSTNPDDIRSFFRNHKQLKEIVVDEGHTVSCFSRYDILRNDSVIEKFRCRKACERRSVGI</sequence>